<reference evidence="2" key="1">
    <citation type="submission" date="2011-04" db="EMBL/GenBank/DDBJ databases">
        <title>Genome sequence of Solibacillus silvestris StLB046.</title>
        <authorList>
            <person name="Morohoshi T."/>
            <person name="Someya N."/>
            <person name="Ikeda T."/>
        </authorList>
    </citation>
    <scope>NUCLEOTIDE SEQUENCE [LARGE SCALE GENOMIC DNA]</scope>
    <source>
        <strain evidence="2">StLB046</strain>
    </source>
</reference>
<evidence type="ECO:0000313" key="1">
    <source>
        <dbReference type="EMBL" id="BAK17153.1"/>
    </source>
</evidence>
<dbReference type="KEGG" id="siv:SSIL_2730"/>
<dbReference type="EMBL" id="AP012157">
    <property type="protein sequence ID" value="BAK17153.1"/>
    <property type="molecule type" value="Genomic_DNA"/>
</dbReference>
<evidence type="ECO:0000313" key="2">
    <source>
        <dbReference type="Proteomes" id="UP000006691"/>
    </source>
</evidence>
<dbReference type="AlphaFoldDB" id="F2F6V5"/>
<reference evidence="1 2" key="2">
    <citation type="journal article" date="2012" name="J. Biosci. Bioeng.">
        <title>Complete genome sequence and characterization of the N-acylhomoserine lactone-degrading gene of the potato leaf-associated Solibacillus silvestris.</title>
        <authorList>
            <person name="Morohoshi T."/>
            <person name="Tominaga Y."/>
            <person name="Someya N."/>
            <person name="Ikeda T."/>
        </authorList>
    </citation>
    <scope>NUCLEOTIDE SEQUENCE [LARGE SCALE GENOMIC DNA]</scope>
    <source>
        <strain evidence="1 2">StLB046</strain>
    </source>
</reference>
<sequence>MGGFLLGKSIGIAVRRILLERSISLLEKENDILEELQALFEQVAFILELSGNILESWLLIRTNKNILDNF</sequence>
<dbReference type="HOGENOM" id="CLU_2755756_0_0_9"/>
<dbReference type="PATRIC" id="fig|1002809.3.peg.2750"/>
<keyword evidence="2" id="KW-1185">Reference proteome</keyword>
<dbReference type="STRING" id="1002809.SSIL_2730"/>
<name>F2F6V5_SOLSS</name>
<dbReference type="Proteomes" id="UP000006691">
    <property type="component" value="Chromosome"/>
</dbReference>
<dbReference type="RefSeq" id="WP_014824312.1">
    <property type="nucleotide sequence ID" value="NC_018065.1"/>
</dbReference>
<protein>
    <submittedName>
        <fullName evidence="1">Uncharacterized protein</fullName>
    </submittedName>
</protein>
<accession>F2F6V5</accession>
<proteinExistence type="predicted"/>
<organism evidence="1 2">
    <name type="scientific">Solibacillus silvestris (strain StLB046)</name>
    <name type="common">Bacillus silvestris</name>
    <dbReference type="NCBI Taxonomy" id="1002809"/>
    <lineage>
        <taxon>Bacteria</taxon>
        <taxon>Bacillati</taxon>
        <taxon>Bacillota</taxon>
        <taxon>Bacilli</taxon>
        <taxon>Bacillales</taxon>
        <taxon>Caryophanaceae</taxon>
        <taxon>Solibacillus</taxon>
    </lineage>
</organism>
<gene>
    <name evidence="1" type="ordered locus">SSIL_2730</name>
</gene>